<feature type="chain" id="PRO_5016573802" evidence="1">
    <location>
        <begin position="22"/>
        <end position="86"/>
    </location>
</feature>
<feature type="signal peptide" evidence="1">
    <location>
        <begin position="1"/>
        <end position="21"/>
    </location>
</feature>
<dbReference type="OrthoDB" id="7017737at2"/>
<keyword evidence="1" id="KW-0732">Signal</keyword>
<dbReference type="EMBL" id="UGUS01000002">
    <property type="protein sequence ID" value="SUD30728.1"/>
    <property type="molecule type" value="Genomic_DNA"/>
</dbReference>
<dbReference type="AlphaFoldDB" id="A0A379ID61"/>
<sequence length="86" mass="9571">MNSHLAIVVFAFLLVPSASFAREADKIPISNYTYGMKLDIARVVSMEEPDTRTCEVVKAKMTYVDTQGIVKAITYKKHAEICISSN</sequence>
<organism evidence="2 3">
    <name type="scientific">Pseudomonas fluorescens</name>
    <dbReference type="NCBI Taxonomy" id="294"/>
    <lineage>
        <taxon>Bacteria</taxon>
        <taxon>Pseudomonadati</taxon>
        <taxon>Pseudomonadota</taxon>
        <taxon>Gammaproteobacteria</taxon>
        <taxon>Pseudomonadales</taxon>
        <taxon>Pseudomonadaceae</taxon>
        <taxon>Pseudomonas</taxon>
    </lineage>
</organism>
<evidence type="ECO:0000313" key="3">
    <source>
        <dbReference type="Proteomes" id="UP000255125"/>
    </source>
</evidence>
<name>A0A379ID61_PSEFL</name>
<evidence type="ECO:0000313" key="2">
    <source>
        <dbReference type="EMBL" id="SUD30728.1"/>
    </source>
</evidence>
<evidence type="ECO:0000256" key="1">
    <source>
        <dbReference type="SAM" id="SignalP"/>
    </source>
</evidence>
<reference evidence="2 3" key="1">
    <citation type="submission" date="2018-06" db="EMBL/GenBank/DDBJ databases">
        <authorList>
            <consortium name="Pathogen Informatics"/>
            <person name="Doyle S."/>
        </authorList>
    </citation>
    <scope>NUCLEOTIDE SEQUENCE [LARGE SCALE GENOMIC DNA]</scope>
    <source>
        <strain evidence="2 3">NCTC10392</strain>
    </source>
</reference>
<keyword evidence="2" id="KW-0413">Isomerase</keyword>
<dbReference type="RefSeq" id="WP_038441716.1">
    <property type="nucleotide sequence ID" value="NZ_CP008896.1"/>
</dbReference>
<dbReference type="KEGG" id="pfn:HZ99_05515"/>
<protein>
    <submittedName>
        <fullName evidence="2">Topoisomerase II</fullName>
    </submittedName>
</protein>
<proteinExistence type="predicted"/>
<dbReference type="InterPro" id="IPR021245">
    <property type="entry name" value="DUF2790"/>
</dbReference>
<dbReference type="GO" id="GO:0016853">
    <property type="term" value="F:isomerase activity"/>
    <property type="evidence" value="ECO:0007669"/>
    <property type="project" value="UniProtKB-KW"/>
</dbReference>
<dbReference type="Pfam" id="PF10976">
    <property type="entry name" value="DUF2790"/>
    <property type="match status" value="1"/>
</dbReference>
<accession>A0A379ID61</accession>
<gene>
    <name evidence="2" type="ORF">NCTC10392_02650</name>
</gene>
<dbReference type="Gene3D" id="2.30.140.50">
    <property type="entry name" value="Protein of unknown function DUF2790"/>
    <property type="match status" value="1"/>
</dbReference>
<dbReference type="Proteomes" id="UP000255125">
    <property type="component" value="Unassembled WGS sequence"/>
</dbReference>